<protein>
    <submittedName>
        <fullName evidence="2">Uncharacterized protein</fullName>
    </submittedName>
</protein>
<proteinExistence type="predicted"/>
<organism evidence="2 3">
    <name type="scientific">Streptomyces yunnanensis</name>
    <dbReference type="NCBI Taxonomy" id="156453"/>
    <lineage>
        <taxon>Bacteria</taxon>
        <taxon>Bacillati</taxon>
        <taxon>Actinomycetota</taxon>
        <taxon>Actinomycetes</taxon>
        <taxon>Kitasatosporales</taxon>
        <taxon>Streptomycetaceae</taxon>
        <taxon>Streptomyces</taxon>
    </lineage>
</organism>
<sequence>MDADRIIEATLAPPERSDPHPLAEWVHTRDTAHMIAWAVNGTPPPALRGRSPSRRGPVAPTPLMGAQDRDSFFANLRDAVEAAAQGGDTLLRGLARGFEESPGYVDLYAHSLWALLTAHTWLPQASPALARSLAGRVARILDAGVISPRSRRELGAVPYVLRDQPH</sequence>
<accession>A0ABY8A8W1</accession>
<name>A0ABY8A8W1_9ACTN</name>
<gene>
    <name evidence="2" type="ORF">MOV08_20570</name>
</gene>
<evidence type="ECO:0000313" key="3">
    <source>
        <dbReference type="Proteomes" id="UP001218629"/>
    </source>
</evidence>
<keyword evidence="3" id="KW-1185">Reference proteome</keyword>
<evidence type="ECO:0000313" key="2">
    <source>
        <dbReference type="EMBL" id="WEB41425.1"/>
    </source>
</evidence>
<dbReference type="RefSeq" id="WP_275308459.1">
    <property type="nucleotide sequence ID" value="NZ_CP095749.1"/>
</dbReference>
<dbReference type="Proteomes" id="UP001218629">
    <property type="component" value="Chromosome"/>
</dbReference>
<reference evidence="2 3" key="1">
    <citation type="submission" date="2022-03" db="EMBL/GenBank/DDBJ databases">
        <title>Streptomyces yunnanensis P86,complete genome.</title>
        <authorList>
            <person name="Chen S."/>
            <person name="Zhang Q."/>
        </authorList>
    </citation>
    <scope>NUCLEOTIDE SEQUENCE [LARGE SCALE GENOMIC DNA]</scope>
    <source>
        <strain evidence="2 3">P86</strain>
    </source>
</reference>
<evidence type="ECO:0000256" key="1">
    <source>
        <dbReference type="SAM" id="MobiDB-lite"/>
    </source>
</evidence>
<dbReference type="EMBL" id="CP095749">
    <property type="protein sequence ID" value="WEB41425.1"/>
    <property type="molecule type" value="Genomic_DNA"/>
</dbReference>
<feature type="region of interest" description="Disordered" evidence="1">
    <location>
        <begin position="42"/>
        <end position="64"/>
    </location>
</feature>
<feature type="region of interest" description="Disordered" evidence="1">
    <location>
        <begin position="1"/>
        <end position="20"/>
    </location>
</feature>